<organism evidence="1 2">
    <name type="scientific">Candidatus Acidiferrum panamense</name>
    <dbReference type="NCBI Taxonomy" id="2741543"/>
    <lineage>
        <taxon>Bacteria</taxon>
        <taxon>Pseudomonadati</taxon>
        <taxon>Acidobacteriota</taxon>
        <taxon>Terriglobia</taxon>
        <taxon>Candidatus Acidiferrales</taxon>
        <taxon>Candidatus Acidiferrum</taxon>
    </lineage>
</organism>
<reference evidence="1" key="1">
    <citation type="submission" date="2020-06" db="EMBL/GenBank/DDBJ databases">
        <title>Legume-microbial interactions unlock mineral nutrients during tropical forest succession.</title>
        <authorList>
            <person name="Epihov D.Z."/>
        </authorList>
    </citation>
    <scope>NUCLEOTIDE SEQUENCE [LARGE SCALE GENOMIC DNA]</scope>
    <source>
        <strain evidence="1">Pan2503</strain>
    </source>
</reference>
<evidence type="ECO:0000313" key="2">
    <source>
        <dbReference type="Proteomes" id="UP000567293"/>
    </source>
</evidence>
<name>A0A7V8NUB3_9BACT</name>
<evidence type="ECO:0000313" key="1">
    <source>
        <dbReference type="EMBL" id="MBA0087400.1"/>
    </source>
</evidence>
<protein>
    <submittedName>
        <fullName evidence="1">IS630 family transposase</fullName>
    </submittedName>
</protein>
<feature type="non-terminal residue" evidence="1">
    <location>
        <position position="1"/>
    </location>
</feature>
<gene>
    <name evidence="1" type="ORF">HRJ53_20640</name>
</gene>
<proteinExistence type="predicted"/>
<dbReference type="AlphaFoldDB" id="A0A7V8NUB3"/>
<keyword evidence="2" id="KW-1185">Reference proteome</keyword>
<dbReference type="Proteomes" id="UP000567293">
    <property type="component" value="Unassembled WGS sequence"/>
</dbReference>
<accession>A0A7V8NUB3</accession>
<comment type="caution">
    <text evidence="1">The sequence shown here is derived from an EMBL/GenBank/DDBJ whole genome shotgun (WGS) entry which is preliminary data.</text>
</comment>
<dbReference type="EMBL" id="JACDQQ010001987">
    <property type="protein sequence ID" value="MBA0087400.1"/>
    <property type="molecule type" value="Genomic_DNA"/>
</dbReference>
<sequence length="51" mass="5997">KRGVFRSIVELQGAIHRFLAQHNRDPRQFRWTKSPKKIIAAVKRGFHMLGL</sequence>